<keyword evidence="2" id="KW-1185">Reference proteome</keyword>
<dbReference type="Proteomes" id="UP000830198">
    <property type="component" value="Chromosome"/>
</dbReference>
<protein>
    <submittedName>
        <fullName evidence="1">Uncharacterized protein</fullName>
    </submittedName>
</protein>
<organism evidence="1 2">
    <name type="scientific">Chitinophaga filiformis</name>
    <name type="common">Myxococcus filiformis</name>
    <name type="synonym">Flexibacter filiformis</name>
    <dbReference type="NCBI Taxonomy" id="104663"/>
    <lineage>
        <taxon>Bacteria</taxon>
        <taxon>Pseudomonadati</taxon>
        <taxon>Bacteroidota</taxon>
        <taxon>Chitinophagia</taxon>
        <taxon>Chitinophagales</taxon>
        <taxon>Chitinophagaceae</taxon>
        <taxon>Chitinophaga</taxon>
    </lineage>
</organism>
<name>A0ABY4HUI8_CHIFI</name>
<accession>A0ABY4HUI8</accession>
<sequence>MVRNPEEYIARQPNFLIRKTMQLNYKSYRSPLQIAISHLNANPAEIKSIIATKMIGRRFS</sequence>
<proteinExistence type="predicted"/>
<reference evidence="1 2" key="1">
    <citation type="submission" date="2022-04" db="EMBL/GenBank/DDBJ databases">
        <title>The arsenic-methylating capacity of Chitinophaga filiformis YT5 during chitin decomposition.</title>
        <authorList>
            <person name="Chen G."/>
            <person name="Liang Y."/>
        </authorList>
    </citation>
    <scope>NUCLEOTIDE SEQUENCE [LARGE SCALE GENOMIC DNA]</scope>
    <source>
        <strain evidence="1 2">YT5</strain>
    </source>
</reference>
<evidence type="ECO:0000313" key="2">
    <source>
        <dbReference type="Proteomes" id="UP000830198"/>
    </source>
</evidence>
<dbReference type="RefSeq" id="WP_247808884.1">
    <property type="nucleotide sequence ID" value="NZ_CP095855.1"/>
</dbReference>
<evidence type="ECO:0000313" key="1">
    <source>
        <dbReference type="EMBL" id="UPK66674.1"/>
    </source>
</evidence>
<gene>
    <name evidence="1" type="ORF">MYF79_17180</name>
</gene>
<dbReference type="EMBL" id="CP095855">
    <property type="protein sequence ID" value="UPK66674.1"/>
    <property type="molecule type" value="Genomic_DNA"/>
</dbReference>